<evidence type="ECO:0000313" key="4">
    <source>
        <dbReference type="Proteomes" id="UP001165269"/>
    </source>
</evidence>
<keyword evidence="2" id="KW-1133">Transmembrane helix</keyword>
<dbReference type="Proteomes" id="UP001165269">
    <property type="component" value="Unassembled WGS sequence"/>
</dbReference>
<feature type="compositionally biased region" description="Polar residues" evidence="1">
    <location>
        <begin position="186"/>
        <end position="196"/>
    </location>
</feature>
<gene>
    <name evidence="3" type="ORF">MQP27_33340</name>
</gene>
<reference evidence="3" key="1">
    <citation type="submission" date="2022-03" db="EMBL/GenBank/DDBJ databases">
        <title>Streptomyces 7R015 and 7R016 isolated from Barleria lupulina in Thailand.</title>
        <authorList>
            <person name="Kanchanasin P."/>
            <person name="Phongsopitanun W."/>
            <person name="Tanasupawat S."/>
        </authorList>
    </citation>
    <scope>NUCLEOTIDE SEQUENCE</scope>
    <source>
        <strain evidence="3">7R015</strain>
    </source>
</reference>
<feature type="transmembrane region" description="Helical" evidence="2">
    <location>
        <begin position="68"/>
        <end position="90"/>
    </location>
</feature>
<feature type="region of interest" description="Disordered" evidence="1">
    <location>
        <begin position="95"/>
        <end position="138"/>
    </location>
</feature>
<dbReference type="EMBL" id="JALDAY010000011">
    <property type="protein sequence ID" value="MCI3275974.1"/>
    <property type="molecule type" value="Genomic_DNA"/>
</dbReference>
<protein>
    <submittedName>
        <fullName evidence="3">Uncharacterized protein</fullName>
    </submittedName>
</protein>
<feature type="region of interest" description="Disordered" evidence="1">
    <location>
        <begin position="185"/>
        <end position="225"/>
    </location>
</feature>
<evidence type="ECO:0000256" key="1">
    <source>
        <dbReference type="SAM" id="MobiDB-lite"/>
    </source>
</evidence>
<feature type="compositionally biased region" description="Basic and acidic residues" evidence="1">
    <location>
        <begin position="97"/>
        <end position="110"/>
    </location>
</feature>
<organism evidence="3 4">
    <name type="scientific">Streptomyces cylindrosporus</name>
    <dbReference type="NCBI Taxonomy" id="2927583"/>
    <lineage>
        <taxon>Bacteria</taxon>
        <taxon>Bacillati</taxon>
        <taxon>Actinomycetota</taxon>
        <taxon>Actinomycetes</taxon>
        <taxon>Kitasatosporales</taxon>
        <taxon>Streptomycetaceae</taxon>
        <taxon>Streptomyces</taxon>
    </lineage>
</organism>
<feature type="compositionally biased region" description="Basic and acidic residues" evidence="1">
    <location>
        <begin position="53"/>
        <end position="62"/>
    </location>
</feature>
<dbReference type="RefSeq" id="WP_242771706.1">
    <property type="nucleotide sequence ID" value="NZ_JALDAY010000011.1"/>
</dbReference>
<keyword evidence="4" id="KW-1185">Reference proteome</keyword>
<comment type="caution">
    <text evidence="3">The sequence shown here is derived from an EMBL/GenBank/DDBJ whole genome shotgun (WGS) entry which is preliminary data.</text>
</comment>
<proteinExistence type="predicted"/>
<name>A0ABS9YFH3_9ACTN</name>
<evidence type="ECO:0000313" key="3">
    <source>
        <dbReference type="EMBL" id="MCI3275974.1"/>
    </source>
</evidence>
<keyword evidence="2" id="KW-0472">Membrane</keyword>
<evidence type="ECO:0000256" key="2">
    <source>
        <dbReference type="SAM" id="Phobius"/>
    </source>
</evidence>
<keyword evidence="2" id="KW-0812">Transmembrane</keyword>
<sequence length="225" mass="23192">MSGPEDRAAGPALEELLAGAMRPEALDTSAEQQAVAAFRAARDTGALKARTRRRDDWRPREQRRTRRSLKVTLSLALAGLTLGGVAYAAIGTGGGSAHDDGHAARQHEHPPTGPSASAPRTPGTSAATPDRPATAKDTAAHCRAYENVKDSGKALQSTAWQRLIEAAGGEQNVAAYCAEQLGEPTATASATKQGNSGKADKSDESDATVKANNGKSAGKGNGKNN</sequence>
<accession>A0ABS9YFH3</accession>
<feature type="region of interest" description="Disordered" evidence="1">
    <location>
        <begin position="40"/>
        <end position="66"/>
    </location>
</feature>